<feature type="region of interest" description="Disordered" evidence="1">
    <location>
        <begin position="890"/>
        <end position="991"/>
    </location>
</feature>
<accession>A0A3L8SCA6</accession>
<dbReference type="EMBL" id="QUSF01000029">
    <property type="protein sequence ID" value="RLW00014.1"/>
    <property type="molecule type" value="Genomic_DNA"/>
</dbReference>
<comment type="caution">
    <text evidence="2">The sequence shown here is derived from an EMBL/GenBank/DDBJ whole genome shotgun (WGS) entry which is preliminary data.</text>
</comment>
<protein>
    <submittedName>
        <fullName evidence="2">Uncharacterized protein</fullName>
    </submittedName>
</protein>
<reference evidence="2 3" key="1">
    <citation type="journal article" date="2018" name="Proc. R. Soc. B">
        <title>A non-coding region near Follistatin controls head colour polymorphism in the Gouldian finch.</title>
        <authorList>
            <person name="Toomey M.B."/>
            <person name="Marques C.I."/>
            <person name="Andrade P."/>
            <person name="Araujo P.M."/>
            <person name="Sabatino S."/>
            <person name="Gazda M.A."/>
            <person name="Afonso S."/>
            <person name="Lopes R.J."/>
            <person name="Corbo J.C."/>
            <person name="Carneiro M."/>
        </authorList>
    </citation>
    <scope>NUCLEOTIDE SEQUENCE [LARGE SCALE GENOMIC DNA]</scope>
    <source>
        <strain evidence="2">Red01</strain>
        <tissue evidence="2">Muscle</tissue>
    </source>
</reference>
<sequence>MKHCPLPAGRTPDYEPFLQRPDFYFGHVLKYQLTKHFLLQLHNIVLMQQHSPSVLLPLRYFCYHGNDNIIWMGIRSPKVSLAGCTKCCQFLCQDAWPPHMAFTCGNDPHKNMGRYKGGEEWFLLAFAMEAGLIFPKNKCLLIGWLHKPWQPQVSLTSCNHPYDLRNAAYASYQAWVKGEYLSFSVTVTPSAVKYGLHGLMTFHSSIKVFRIPGVSKRNSMSQKNPTSAIIKKCKKIKEGAERYSYPSGPYGFYSRQMLKDEESQNGLDGKELRDLTVRENGYSTVLGSVLCVAVYLLGVLEHPTAQLIDFGSTLLPKGKLRNFGAPPGEVTDISSDLKDYNTSEYPRSSLCKMPQTDWTINGDTWLTLDPTRQSYRFDFNTPGRKTIEPPFHISWCTPQTALMNTIRLFGVAPIVWVLYEEYSYPPSEESSDSLYQTLVRYTSKTDQSEQQISRNPLLQEVDELGKTLVYLSLMQSPKSGGVDLHRQVLLLGEKNLKRFGAVHQCQKSVDDGNFGGGVQLPHGNYKMSSVIMKVPYFSSTSGISDNVLANSISPQIFYTDMARPCQLKKPQAGRSVIALGQGEKDCIFRQKKSVFVEGIKRADPEISPFTTAETRILETMKTRHPGSAVAREQWVGDISVLGYMEMIAFTDKSMTRCSQMMEVRDWAAGTQDQSRQCNPRLDLNCAQSQAAYTAAENLVVQVGKDLSKPRLVLLCGWGSWEQLARTLLRVHDAAQGPSFSGVLQSLNRAVLQNFDLSPHKKTTTTKIYHNEIYCPCGQFMEWIFGIATAIEVIADIVLGFLQSIGKETHLPDPGPDDLNRRWRRKDIDITSSSLFSLLKSKALCPVPCVCITNILKEKKLKKRTWHNKKRGMKRSTTTVWKASSEPHSYILTELNQNSGLNKEERRGEERRGEERRGEERRGEERRGEERRGEERRGEERRGEERRGEERRGEERRGEERRGEERRGEERRGEERRGEERRNLGHPHNSSVEKCRYHRRMFQIFRHVLEMGIDIDPGIKTQARLSSWTLNPNMPSRCSLCFIPLDGTDYPNCAPTSSAQHHQGRRFSPEVPLTGRPRSLTQAVPAGPFRPPGAVAAEEAKDYFIAFPDFCLAALSASLIDKLKEHMLARLCDELTIVQTSGLIGDYSELSVRSRKKVDQLDNGLSTNFSLHINVNRFLTASKFLGKPHYSVPLQTTEKPQKLENTSSGEDTSITRLSSTWTDTTSPKYEVFTKPQHTLVNQSKIQWKTKKHYLAISIGNISKGIGCIYYINGNMSHENPIFDGNKNSQEIPSVPLLLDIVASGESSLPAHRAAVTWRSLQLGKEQSSSDQHEKLFKAYFQRQYTKIPNPEDDSSVTKSPGVVHSNVPGCNSSYYAECICFYFGLIMNQIRVKLLTYMNIGGKSLVLLFQKDIGQQGNRDYFNNFTFIYIYDIGLRVFKPKECSVNSHYRSSTAFTCHSPGQAEGPGWHCPCEAAGPPREWRLRGESPALMVLSAARGSAAWDISSDIRQVNVMISENGPEIRWMCYRTIQLPKSITLVPFQKLCGMRCSHTGLVNTVQKMYTILQQKLEAILKYFTVALNIKMHLDEFSKNLGRSRKFLNWKLNVYVGVDVGRKQGGGTGTSHIWSFCDSDSVNVSRQS</sequence>
<evidence type="ECO:0000313" key="3">
    <source>
        <dbReference type="Proteomes" id="UP000276834"/>
    </source>
</evidence>
<proteinExistence type="predicted"/>
<dbReference type="Proteomes" id="UP000276834">
    <property type="component" value="Unassembled WGS sequence"/>
</dbReference>
<evidence type="ECO:0000256" key="1">
    <source>
        <dbReference type="SAM" id="MobiDB-lite"/>
    </source>
</evidence>
<name>A0A3L8SCA6_CHLGU</name>
<gene>
    <name evidence="2" type="ORF">DV515_00009269</name>
</gene>
<feature type="region of interest" description="Disordered" evidence="1">
    <location>
        <begin position="1055"/>
        <end position="1084"/>
    </location>
</feature>
<organism evidence="2 3">
    <name type="scientific">Chloebia gouldiae</name>
    <name type="common">Gouldian finch</name>
    <name type="synonym">Erythrura gouldiae</name>
    <dbReference type="NCBI Taxonomy" id="44316"/>
    <lineage>
        <taxon>Eukaryota</taxon>
        <taxon>Metazoa</taxon>
        <taxon>Chordata</taxon>
        <taxon>Craniata</taxon>
        <taxon>Vertebrata</taxon>
        <taxon>Euteleostomi</taxon>
        <taxon>Archelosauria</taxon>
        <taxon>Archosauria</taxon>
        <taxon>Dinosauria</taxon>
        <taxon>Saurischia</taxon>
        <taxon>Theropoda</taxon>
        <taxon>Coelurosauria</taxon>
        <taxon>Aves</taxon>
        <taxon>Neognathae</taxon>
        <taxon>Neoaves</taxon>
        <taxon>Telluraves</taxon>
        <taxon>Australaves</taxon>
        <taxon>Passeriformes</taxon>
        <taxon>Passeroidea</taxon>
        <taxon>Passeridae</taxon>
        <taxon>Chloebia</taxon>
    </lineage>
</organism>
<keyword evidence="3" id="KW-1185">Reference proteome</keyword>
<feature type="region of interest" description="Disordered" evidence="1">
    <location>
        <begin position="1194"/>
        <end position="1218"/>
    </location>
</feature>
<feature type="compositionally biased region" description="Basic and acidic residues" evidence="1">
    <location>
        <begin position="901"/>
        <end position="982"/>
    </location>
</feature>
<evidence type="ECO:0000313" key="2">
    <source>
        <dbReference type="EMBL" id="RLW00014.1"/>
    </source>
</evidence>